<dbReference type="Proteomes" id="UP000184050">
    <property type="component" value="Unassembled WGS sequence"/>
</dbReference>
<keyword evidence="1" id="KW-0812">Transmembrane</keyword>
<dbReference type="EMBL" id="FQZE01000062">
    <property type="protein sequence ID" value="SHK08056.1"/>
    <property type="molecule type" value="Genomic_DNA"/>
</dbReference>
<sequence length="70" mass="7638">MSISNKGGALTAVYWIVVIVLSIFAAVISWNWVDPDGLFSFIGFLLVCGILCTIANFIAMGLVSLIERMR</sequence>
<reference evidence="2 4" key="1">
    <citation type="submission" date="2016-11" db="EMBL/GenBank/DDBJ databases">
        <authorList>
            <person name="Jaros S."/>
            <person name="Januszkiewicz K."/>
            <person name="Wedrychowicz H."/>
        </authorList>
    </citation>
    <scope>NUCLEOTIDE SEQUENCE [LARGE SCALE GENOMIC DNA]</scope>
    <source>
        <strain evidence="2 4">DSM 27063</strain>
    </source>
</reference>
<feature type="transmembrane region" description="Helical" evidence="1">
    <location>
        <begin position="12"/>
        <end position="32"/>
    </location>
</feature>
<keyword evidence="1" id="KW-1133">Transmembrane helix</keyword>
<feature type="transmembrane region" description="Helical" evidence="1">
    <location>
        <begin position="38"/>
        <end position="66"/>
    </location>
</feature>
<dbReference type="EMBL" id="FQZE01000037">
    <property type="protein sequence ID" value="SHJ87992.1"/>
    <property type="molecule type" value="Genomic_DNA"/>
</dbReference>
<name>A0A1M6MX46_9BACT</name>
<evidence type="ECO:0000313" key="2">
    <source>
        <dbReference type="EMBL" id="SHJ87992.1"/>
    </source>
</evidence>
<dbReference type="RefSeq" id="WP_139279640.1">
    <property type="nucleotide sequence ID" value="NZ_FQZE01000037.1"/>
</dbReference>
<protein>
    <submittedName>
        <fullName evidence="2">Uncharacterized protein</fullName>
    </submittedName>
</protein>
<evidence type="ECO:0000313" key="3">
    <source>
        <dbReference type="EMBL" id="SHK08056.1"/>
    </source>
</evidence>
<evidence type="ECO:0000256" key="1">
    <source>
        <dbReference type="SAM" id="Phobius"/>
    </source>
</evidence>
<evidence type="ECO:0000313" key="4">
    <source>
        <dbReference type="Proteomes" id="UP000184050"/>
    </source>
</evidence>
<keyword evidence="1" id="KW-0472">Membrane</keyword>
<gene>
    <name evidence="2" type="ORF">SAMN05444280_1371</name>
    <name evidence="3" type="ORF">SAMN05444280_1621</name>
</gene>
<dbReference type="AlphaFoldDB" id="A0A1M6MX46"/>
<accession>A0A1M6MX46</accession>
<organism evidence="2 4">
    <name type="scientific">Tangfeifania diversioriginum</name>
    <dbReference type="NCBI Taxonomy" id="1168035"/>
    <lineage>
        <taxon>Bacteria</taxon>
        <taxon>Pseudomonadati</taxon>
        <taxon>Bacteroidota</taxon>
        <taxon>Bacteroidia</taxon>
        <taxon>Marinilabiliales</taxon>
        <taxon>Prolixibacteraceae</taxon>
        <taxon>Tangfeifania</taxon>
    </lineage>
</organism>
<proteinExistence type="predicted"/>
<keyword evidence="4" id="KW-1185">Reference proteome</keyword>
<dbReference type="OrthoDB" id="1264085at2"/>